<evidence type="ECO:0000256" key="3">
    <source>
        <dbReference type="ARBA" id="ARBA00022552"/>
    </source>
</evidence>
<evidence type="ECO:0000313" key="12">
    <source>
        <dbReference type="Proteomes" id="UP000298030"/>
    </source>
</evidence>
<dbReference type="PANTHER" id="PTHR44215:SF1">
    <property type="entry name" value="WD REPEAT-CONTAINING PROTEIN 75"/>
    <property type="match status" value="1"/>
</dbReference>
<feature type="region of interest" description="Disordered" evidence="9">
    <location>
        <begin position="876"/>
        <end position="919"/>
    </location>
</feature>
<organism evidence="11 12">
    <name type="scientific">Coprinellus micaceus</name>
    <name type="common">Glistening ink-cap mushroom</name>
    <name type="synonym">Coprinus micaceus</name>
    <dbReference type="NCBI Taxonomy" id="71717"/>
    <lineage>
        <taxon>Eukaryota</taxon>
        <taxon>Fungi</taxon>
        <taxon>Dikarya</taxon>
        <taxon>Basidiomycota</taxon>
        <taxon>Agaricomycotina</taxon>
        <taxon>Agaricomycetes</taxon>
        <taxon>Agaricomycetidae</taxon>
        <taxon>Agaricales</taxon>
        <taxon>Agaricineae</taxon>
        <taxon>Psathyrellaceae</taxon>
        <taxon>Coprinellus</taxon>
    </lineage>
</organism>
<dbReference type="PROSITE" id="PS50294">
    <property type="entry name" value="WD_REPEATS_REGION"/>
    <property type="match status" value="1"/>
</dbReference>
<keyword evidence="12" id="KW-1185">Reference proteome</keyword>
<keyword evidence="2" id="KW-0690">Ribosome biogenesis</keyword>
<dbReference type="GO" id="GO:2000234">
    <property type="term" value="P:positive regulation of rRNA processing"/>
    <property type="evidence" value="ECO:0007669"/>
    <property type="project" value="TreeGrafter"/>
</dbReference>
<dbReference type="InterPro" id="IPR053826">
    <property type="entry name" value="WDR75"/>
</dbReference>
<feature type="repeat" description="WD" evidence="8">
    <location>
        <begin position="309"/>
        <end position="350"/>
    </location>
</feature>
<dbReference type="InterPro" id="IPR036322">
    <property type="entry name" value="WD40_repeat_dom_sf"/>
</dbReference>
<dbReference type="GO" id="GO:0032040">
    <property type="term" value="C:small-subunit processome"/>
    <property type="evidence" value="ECO:0007669"/>
    <property type="project" value="InterPro"/>
</dbReference>
<keyword evidence="4 8" id="KW-0853">WD repeat</keyword>
<dbReference type="STRING" id="71717.A0A4Y7TYG8"/>
<accession>A0A4Y7TYG8</accession>
<evidence type="ECO:0000256" key="5">
    <source>
        <dbReference type="ARBA" id="ARBA00022737"/>
    </source>
</evidence>
<dbReference type="GO" id="GO:0045943">
    <property type="term" value="P:positive regulation of transcription by RNA polymerase I"/>
    <property type="evidence" value="ECO:0007669"/>
    <property type="project" value="InterPro"/>
</dbReference>
<feature type="compositionally biased region" description="Basic and acidic residues" evidence="9">
    <location>
        <begin position="826"/>
        <end position="838"/>
    </location>
</feature>
<evidence type="ECO:0000313" key="11">
    <source>
        <dbReference type="EMBL" id="TEB38868.1"/>
    </source>
</evidence>
<feature type="domain" description="WD repeat-containing protein 75 second beta-propeller" evidence="10">
    <location>
        <begin position="432"/>
        <end position="705"/>
    </location>
</feature>
<evidence type="ECO:0000256" key="4">
    <source>
        <dbReference type="ARBA" id="ARBA00022574"/>
    </source>
</evidence>
<evidence type="ECO:0000256" key="8">
    <source>
        <dbReference type="PROSITE-ProRule" id="PRU00221"/>
    </source>
</evidence>
<evidence type="ECO:0000256" key="9">
    <source>
        <dbReference type="SAM" id="MobiDB-lite"/>
    </source>
</evidence>
<keyword evidence="5" id="KW-0677">Repeat</keyword>
<protein>
    <submittedName>
        <fullName evidence="11">WD40 repeat-like protein</fullName>
    </submittedName>
</protein>
<dbReference type="Proteomes" id="UP000298030">
    <property type="component" value="Unassembled WGS sequence"/>
</dbReference>
<evidence type="ECO:0000256" key="6">
    <source>
        <dbReference type="ARBA" id="ARBA00023163"/>
    </source>
</evidence>
<evidence type="ECO:0000256" key="2">
    <source>
        <dbReference type="ARBA" id="ARBA00022517"/>
    </source>
</evidence>
<evidence type="ECO:0000259" key="10">
    <source>
        <dbReference type="Pfam" id="PF23769"/>
    </source>
</evidence>
<dbReference type="PANTHER" id="PTHR44215">
    <property type="entry name" value="WD REPEAT-CONTAINING PROTEIN 75"/>
    <property type="match status" value="1"/>
</dbReference>
<gene>
    <name evidence="11" type="ORF">FA13DRAFT_1656045</name>
</gene>
<proteinExistence type="predicted"/>
<dbReference type="SUPFAM" id="SSF50998">
    <property type="entry name" value="Quinoprotein alcohol dehydrogenase-like"/>
    <property type="match status" value="1"/>
</dbReference>
<dbReference type="Gene3D" id="2.130.10.10">
    <property type="entry name" value="YVTN repeat-like/Quinoprotein amine dehydrogenase"/>
    <property type="match status" value="3"/>
</dbReference>
<reference evidence="11 12" key="1">
    <citation type="journal article" date="2019" name="Nat. Ecol. Evol.">
        <title>Megaphylogeny resolves global patterns of mushroom evolution.</title>
        <authorList>
            <person name="Varga T."/>
            <person name="Krizsan K."/>
            <person name="Foldi C."/>
            <person name="Dima B."/>
            <person name="Sanchez-Garcia M."/>
            <person name="Sanchez-Ramirez S."/>
            <person name="Szollosi G.J."/>
            <person name="Szarkandi J.G."/>
            <person name="Papp V."/>
            <person name="Albert L."/>
            <person name="Andreopoulos W."/>
            <person name="Angelini C."/>
            <person name="Antonin V."/>
            <person name="Barry K.W."/>
            <person name="Bougher N.L."/>
            <person name="Buchanan P."/>
            <person name="Buyck B."/>
            <person name="Bense V."/>
            <person name="Catcheside P."/>
            <person name="Chovatia M."/>
            <person name="Cooper J."/>
            <person name="Damon W."/>
            <person name="Desjardin D."/>
            <person name="Finy P."/>
            <person name="Geml J."/>
            <person name="Haridas S."/>
            <person name="Hughes K."/>
            <person name="Justo A."/>
            <person name="Karasinski D."/>
            <person name="Kautmanova I."/>
            <person name="Kiss B."/>
            <person name="Kocsube S."/>
            <person name="Kotiranta H."/>
            <person name="LaButti K.M."/>
            <person name="Lechner B.E."/>
            <person name="Liimatainen K."/>
            <person name="Lipzen A."/>
            <person name="Lukacs Z."/>
            <person name="Mihaltcheva S."/>
            <person name="Morgado L.N."/>
            <person name="Niskanen T."/>
            <person name="Noordeloos M.E."/>
            <person name="Ohm R.A."/>
            <person name="Ortiz-Santana B."/>
            <person name="Ovrebo C."/>
            <person name="Racz N."/>
            <person name="Riley R."/>
            <person name="Savchenko A."/>
            <person name="Shiryaev A."/>
            <person name="Soop K."/>
            <person name="Spirin V."/>
            <person name="Szebenyi C."/>
            <person name="Tomsovsky M."/>
            <person name="Tulloss R.E."/>
            <person name="Uehling J."/>
            <person name="Grigoriev I.V."/>
            <person name="Vagvolgyi C."/>
            <person name="Papp T."/>
            <person name="Martin F.M."/>
            <person name="Miettinen O."/>
            <person name="Hibbett D.S."/>
            <person name="Nagy L.G."/>
        </authorList>
    </citation>
    <scope>NUCLEOTIDE SEQUENCE [LARGE SCALE GENOMIC DNA]</scope>
    <source>
        <strain evidence="11 12">FP101781</strain>
    </source>
</reference>
<feature type="compositionally biased region" description="Polar residues" evidence="9">
    <location>
        <begin position="895"/>
        <end position="904"/>
    </location>
</feature>
<feature type="compositionally biased region" description="Polar residues" evidence="9">
    <location>
        <begin position="1"/>
        <end position="12"/>
    </location>
</feature>
<dbReference type="GO" id="GO:0003723">
    <property type="term" value="F:RNA binding"/>
    <property type="evidence" value="ECO:0007669"/>
    <property type="project" value="InterPro"/>
</dbReference>
<dbReference type="InterPro" id="IPR001680">
    <property type="entry name" value="WD40_rpt"/>
</dbReference>
<dbReference type="GO" id="GO:0006364">
    <property type="term" value="P:rRNA processing"/>
    <property type="evidence" value="ECO:0007669"/>
    <property type="project" value="UniProtKB-KW"/>
</dbReference>
<dbReference type="AlphaFoldDB" id="A0A4Y7TYG8"/>
<evidence type="ECO:0000256" key="7">
    <source>
        <dbReference type="ARBA" id="ARBA00023242"/>
    </source>
</evidence>
<dbReference type="Pfam" id="PF23869">
    <property type="entry name" value="Beta-prop_WDR75_1st"/>
    <property type="match status" value="1"/>
</dbReference>
<dbReference type="SUPFAM" id="SSF50978">
    <property type="entry name" value="WD40 repeat-like"/>
    <property type="match status" value="1"/>
</dbReference>
<dbReference type="EMBL" id="QPFP01000002">
    <property type="protein sequence ID" value="TEB38868.1"/>
    <property type="molecule type" value="Genomic_DNA"/>
</dbReference>
<dbReference type="SMART" id="SM00320">
    <property type="entry name" value="WD40"/>
    <property type="match status" value="6"/>
</dbReference>
<dbReference type="PROSITE" id="PS50082">
    <property type="entry name" value="WD_REPEATS_2"/>
    <property type="match status" value="1"/>
</dbReference>
<feature type="compositionally biased region" description="Acidic residues" evidence="9">
    <location>
        <begin position="839"/>
        <end position="851"/>
    </location>
</feature>
<dbReference type="InterPro" id="IPR057644">
    <property type="entry name" value="Beta-prop_WDR75_2nd"/>
</dbReference>
<feature type="region of interest" description="Disordered" evidence="9">
    <location>
        <begin position="826"/>
        <end position="854"/>
    </location>
</feature>
<dbReference type="InterPro" id="IPR011047">
    <property type="entry name" value="Quinoprotein_ADH-like_sf"/>
</dbReference>
<evidence type="ECO:0000256" key="1">
    <source>
        <dbReference type="ARBA" id="ARBA00004604"/>
    </source>
</evidence>
<dbReference type="Pfam" id="PF23769">
    <property type="entry name" value="Beta-prop_WDR75_2nd"/>
    <property type="match status" value="1"/>
</dbReference>
<keyword evidence="6" id="KW-0804">Transcription</keyword>
<dbReference type="OrthoDB" id="4096at2759"/>
<sequence>MAVHSNVLSPQNRMPVKHKKTAPVANKGKGKENIPAVSWDEHTAWAGQAQEAQWEWKYLNDFSSSKVPPLFSKDGSRACSPTAPSYFFCLAGVSIKIFSVASGLVVSELLLPVPESPTTQNPRFTAALINPHNFFQLITSTTDGRLLIWDFLTAALLRQIDVGQPIHFLCAHEKFKDSVVAAASLVNKKSADNDAVVLRISLKTTSAGKSTEIRAIGKTRSPSGLAFSVNGSWIVASAGHTVYVAKSSGLDAGFVKYVSPERLTCLAMHPSEDYFATGDEKGNIRIWYCLNSKLAGSKGVEQRSQTTSLHWHAHAVSALAFTPNGAYLLSGGEEAVLVIWQVHSGKKEFVPRVGAPISTISICQSPAGEEYLLGLNDGTFSFVSSSTFRITRSFSQIKIDSEVVDGEPSTSKSTPLPLAYHSLSSSIILPSSHPQSLQVYSPASSTLLSELEVSPSNRVSKRDDKPVEVSRVRHVALSSCGLWMATLDARNGEAGYPPEIFLKIWAWNEKSADWTLHSRIDQPHGTGHVTSISFSPQSGADALYLASCSENGGLKIWRLKSKPRAAVWIPHASLDFPASKLRSFSWSSDGTLVSVTLDSRVVLYDSSSVTALNTISCLAIGDSVSSHFIGSRYLLIVSKQKLLLWDLILQSATWSHTSESSISYVVPHPSTDTFAVFYSEFGQDNQSTTTVQVFGAGSSKPQLTQSIPLTLPSAVWFGTHDGSSRSYNLVALTDTSKVVVLGNDPNVAQSKPSSMALGFATQKPSLFQDIFGSPLDTAGPSVIAESSAAAQAAASSKKEDAFPFPAFLAPSLSSMFNPLVKGFLVEREEQGERDSGKEVEEDDEDDMDIDDPTFVSKPATTQLAFSADQLVSFFKKQSASPLRTPARTNGVAKLTNGTHPQPASASRKEGSRTHKKSSV</sequence>
<dbReference type="InterPro" id="IPR015943">
    <property type="entry name" value="WD40/YVTN_repeat-like_dom_sf"/>
</dbReference>
<keyword evidence="3" id="KW-0698">rRNA processing</keyword>
<name>A0A4Y7TYG8_COPMI</name>
<keyword evidence="7" id="KW-0539">Nucleus</keyword>
<comment type="subcellular location">
    <subcellularLocation>
        <location evidence="1">Nucleus</location>
        <location evidence="1">Nucleolus</location>
    </subcellularLocation>
</comment>
<feature type="region of interest" description="Disordered" evidence="9">
    <location>
        <begin position="1"/>
        <end position="32"/>
    </location>
</feature>
<comment type="caution">
    <text evidence="11">The sequence shown here is derived from an EMBL/GenBank/DDBJ whole genome shotgun (WGS) entry which is preliminary data.</text>
</comment>